<keyword evidence="8" id="KW-1185">Reference proteome</keyword>
<reference evidence="7" key="1">
    <citation type="submission" date="2020-09" db="EMBL/GenBank/DDBJ databases">
        <authorList>
            <person name="Kikuchi T."/>
        </authorList>
    </citation>
    <scope>NUCLEOTIDE SEQUENCE</scope>
    <source>
        <strain evidence="7">SH1</strain>
    </source>
</reference>
<dbReference type="InterPro" id="IPR038577">
    <property type="entry name" value="GT10-like_C_sf"/>
</dbReference>
<gene>
    <name evidence="7" type="ORF">BOKJ2_LOCUS4425</name>
</gene>
<name>A0A811KB83_9BILA</name>
<evidence type="ECO:0000259" key="6">
    <source>
        <dbReference type="Pfam" id="PF00852"/>
    </source>
</evidence>
<dbReference type="GO" id="GO:0032580">
    <property type="term" value="C:Golgi cisterna membrane"/>
    <property type="evidence" value="ECO:0007669"/>
    <property type="project" value="UniProtKB-SubCell"/>
</dbReference>
<dbReference type="PANTHER" id="PTHR11929:SF226">
    <property type="entry name" value="ATP-DEPENDENT DNA HELICASE-RELATED"/>
    <property type="match status" value="1"/>
</dbReference>
<dbReference type="Proteomes" id="UP000614601">
    <property type="component" value="Unassembled WGS sequence"/>
</dbReference>
<dbReference type="EMBL" id="CAJFDH010000002">
    <property type="protein sequence ID" value="CAD5212624.1"/>
    <property type="molecule type" value="Genomic_DNA"/>
</dbReference>
<dbReference type="Gene3D" id="3.40.50.11660">
    <property type="entry name" value="Glycosyl transferase family 10, C-terminal domain"/>
    <property type="match status" value="1"/>
</dbReference>
<keyword evidence="5" id="KW-0472">Membrane</keyword>
<keyword evidence="3 5" id="KW-0328">Glycosyltransferase</keyword>
<dbReference type="SUPFAM" id="SSF53756">
    <property type="entry name" value="UDP-Glycosyltransferase/glycogen phosphorylase"/>
    <property type="match status" value="1"/>
</dbReference>
<dbReference type="GO" id="GO:0046920">
    <property type="term" value="F:alpha-(1-&gt;3)-fucosyltransferase activity"/>
    <property type="evidence" value="ECO:0007669"/>
    <property type="project" value="TreeGrafter"/>
</dbReference>
<evidence type="ECO:0000256" key="2">
    <source>
        <dbReference type="ARBA" id="ARBA00008919"/>
    </source>
</evidence>
<dbReference type="PANTHER" id="PTHR11929">
    <property type="entry name" value="ALPHA- 1,3 -FUCOSYLTRANSFERASE"/>
    <property type="match status" value="1"/>
</dbReference>
<comment type="pathway">
    <text evidence="1">Protein modification; protein glycosylation.</text>
</comment>
<evidence type="ECO:0000256" key="5">
    <source>
        <dbReference type="RuleBase" id="RU003832"/>
    </source>
</evidence>
<comment type="similarity">
    <text evidence="2 5">Belongs to the glycosyltransferase 10 family.</text>
</comment>
<evidence type="ECO:0000313" key="8">
    <source>
        <dbReference type="Proteomes" id="UP000614601"/>
    </source>
</evidence>
<feature type="domain" description="Fucosyltransferase C-terminal" evidence="6">
    <location>
        <begin position="76"/>
        <end position="204"/>
    </location>
</feature>
<evidence type="ECO:0000313" key="7">
    <source>
        <dbReference type="EMBL" id="CAD5212624.1"/>
    </source>
</evidence>
<comment type="subcellular location">
    <subcellularLocation>
        <location evidence="5">Golgi apparatus</location>
        <location evidence="5">Golgi stack membrane</location>
        <topology evidence="5">Single-pass type II membrane protein</topology>
    </subcellularLocation>
</comment>
<organism evidence="7 8">
    <name type="scientific">Bursaphelenchus okinawaensis</name>
    <dbReference type="NCBI Taxonomy" id="465554"/>
    <lineage>
        <taxon>Eukaryota</taxon>
        <taxon>Metazoa</taxon>
        <taxon>Ecdysozoa</taxon>
        <taxon>Nematoda</taxon>
        <taxon>Chromadorea</taxon>
        <taxon>Rhabditida</taxon>
        <taxon>Tylenchina</taxon>
        <taxon>Tylenchomorpha</taxon>
        <taxon>Aphelenchoidea</taxon>
        <taxon>Aphelenchoididae</taxon>
        <taxon>Bursaphelenchus</taxon>
    </lineage>
</organism>
<dbReference type="UniPathway" id="UPA00378"/>
<evidence type="ECO:0000256" key="1">
    <source>
        <dbReference type="ARBA" id="ARBA00004922"/>
    </source>
</evidence>
<dbReference type="InterPro" id="IPR055270">
    <property type="entry name" value="Glyco_tran_10_C"/>
</dbReference>
<dbReference type="EMBL" id="CAJFCW020000002">
    <property type="protein sequence ID" value="CAG9096965.1"/>
    <property type="molecule type" value="Genomic_DNA"/>
</dbReference>
<dbReference type="EC" id="2.4.1.-" evidence="5"/>
<dbReference type="OrthoDB" id="5912041at2759"/>
<sequence>MDSTDLPQNSTAAKAFFSVESPYYTFFKRPGLRYDYFNYSMTYREDSDLPQGYEFDLEVAFNGTSKSVEEIRKIISKKKDLALIADSNCNTKSHREYLLTALNSQMNITRVGSCANRTCDNGCLQELITTHHFYFAFENSICHDYVTEKFFRFTRFIVPVVLKRSIVPKRIPSDLFIAVDDFNNVTELVNHLQKVASNHTLYEHRLGGSTGFGWRSKASSGTGATSAAKTTGAAAAATTAKAA</sequence>
<protein>
    <recommendedName>
        <fullName evidence="5">Fucosyltransferase</fullName>
        <ecNumber evidence="5">2.4.1.-</ecNumber>
    </recommendedName>
</protein>
<dbReference type="AlphaFoldDB" id="A0A811KB83"/>
<keyword evidence="5" id="KW-0812">Transmembrane</keyword>
<dbReference type="InterPro" id="IPR001503">
    <property type="entry name" value="Glyco_trans_10"/>
</dbReference>
<proteinExistence type="inferred from homology"/>
<keyword evidence="4 5" id="KW-0808">Transferase</keyword>
<evidence type="ECO:0000256" key="3">
    <source>
        <dbReference type="ARBA" id="ARBA00022676"/>
    </source>
</evidence>
<accession>A0A811KB83</accession>
<dbReference type="Pfam" id="PF00852">
    <property type="entry name" value="Glyco_transf_10"/>
    <property type="match status" value="1"/>
</dbReference>
<keyword evidence="5" id="KW-0333">Golgi apparatus</keyword>
<evidence type="ECO:0000256" key="4">
    <source>
        <dbReference type="ARBA" id="ARBA00022679"/>
    </source>
</evidence>
<comment type="caution">
    <text evidence="7">The sequence shown here is derived from an EMBL/GenBank/DDBJ whole genome shotgun (WGS) entry which is preliminary data.</text>
</comment>
<dbReference type="Proteomes" id="UP000783686">
    <property type="component" value="Unassembled WGS sequence"/>
</dbReference>